<dbReference type="Proteomes" id="UP001139450">
    <property type="component" value="Unassembled WGS sequence"/>
</dbReference>
<evidence type="ECO:0000256" key="3">
    <source>
        <dbReference type="PIRSR" id="PIRSR016184-1"/>
    </source>
</evidence>
<evidence type="ECO:0000313" key="4">
    <source>
        <dbReference type="EMBL" id="MCJ8211112.1"/>
    </source>
</evidence>
<proteinExistence type="inferred from homology"/>
<keyword evidence="5" id="KW-1185">Reference proteome</keyword>
<evidence type="ECO:0000256" key="1">
    <source>
        <dbReference type="ARBA" id="ARBA00008270"/>
    </source>
</evidence>
<gene>
    <name evidence="4" type="ORF">MUY27_15440</name>
</gene>
<comment type="similarity">
    <text evidence="1">Belongs to the PhzF family.</text>
</comment>
<dbReference type="AlphaFoldDB" id="A0A9X2BCN2"/>
<keyword evidence="2" id="KW-0413">Isomerase</keyword>
<feature type="active site" evidence="3">
    <location>
        <position position="46"/>
    </location>
</feature>
<dbReference type="EMBL" id="JALJEJ010000008">
    <property type="protein sequence ID" value="MCJ8211112.1"/>
    <property type="molecule type" value="Genomic_DNA"/>
</dbReference>
<dbReference type="PANTHER" id="PTHR13774:SF17">
    <property type="entry name" value="PHENAZINE BIOSYNTHESIS-LIKE DOMAIN-CONTAINING PROTEIN"/>
    <property type="match status" value="1"/>
</dbReference>
<accession>A0A9X2BCN2</accession>
<organism evidence="4 5">
    <name type="scientific">Mucilaginibacter straminoryzae</name>
    <dbReference type="NCBI Taxonomy" id="2932774"/>
    <lineage>
        <taxon>Bacteria</taxon>
        <taxon>Pseudomonadati</taxon>
        <taxon>Bacteroidota</taxon>
        <taxon>Sphingobacteriia</taxon>
        <taxon>Sphingobacteriales</taxon>
        <taxon>Sphingobacteriaceae</taxon>
        <taxon>Mucilaginibacter</taxon>
    </lineage>
</organism>
<comment type="caution">
    <text evidence="4">The sequence shown here is derived from an EMBL/GenBank/DDBJ whole genome shotgun (WGS) entry which is preliminary data.</text>
</comment>
<dbReference type="SUPFAM" id="SSF54506">
    <property type="entry name" value="Diaminopimelate epimerase-like"/>
    <property type="match status" value="1"/>
</dbReference>
<name>A0A9X2BCN2_9SPHI</name>
<dbReference type="Gene3D" id="3.10.310.10">
    <property type="entry name" value="Diaminopimelate Epimerase, Chain A, domain 1"/>
    <property type="match status" value="2"/>
</dbReference>
<dbReference type="GO" id="GO:0005737">
    <property type="term" value="C:cytoplasm"/>
    <property type="evidence" value="ECO:0007669"/>
    <property type="project" value="TreeGrafter"/>
</dbReference>
<dbReference type="NCBIfam" id="TIGR00654">
    <property type="entry name" value="PhzF_family"/>
    <property type="match status" value="1"/>
</dbReference>
<reference evidence="4" key="1">
    <citation type="submission" date="2022-04" db="EMBL/GenBank/DDBJ databases">
        <title>Mucilaginibacter sp. RS28 isolated from freshwater.</title>
        <authorList>
            <person name="Ko S.-R."/>
        </authorList>
    </citation>
    <scope>NUCLEOTIDE SEQUENCE</scope>
    <source>
        <strain evidence="4">RS28</strain>
    </source>
</reference>
<evidence type="ECO:0000313" key="5">
    <source>
        <dbReference type="Proteomes" id="UP001139450"/>
    </source>
</evidence>
<protein>
    <submittedName>
        <fullName evidence="4">PhzF family phenazine biosynthesis protein</fullName>
    </submittedName>
</protein>
<dbReference type="RefSeq" id="WP_245131418.1">
    <property type="nucleotide sequence ID" value="NZ_JALJEJ010000008.1"/>
</dbReference>
<dbReference type="PIRSF" id="PIRSF016184">
    <property type="entry name" value="PhzC_PhzF"/>
    <property type="match status" value="1"/>
</dbReference>
<dbReference type="PANTHER" id="PTHR13774">
    <property type="entry name" value="PHENAZINE BIOSYNTHESIS PROTEIN"/>
    <property type="match status" value="1"/>
</dbReference>
<dbReference type="InterPro" id="IPR003719">
    <property type="entry name" value="Phenazine_PhzF-like"/>
</dbReference>
<dbReference type="Pfam" id="PF02567">
    <property type="entry name" value="PhzC-PhzF"/>
    <property type="match status" value="1"/>
</dbReference>
<sequence>MTIDIYQADAFTNKLFGGNPAAVCPLNEWLPDETMQKIAAENNLAETAFFVPTSEGYHLRWFTPELEIDLCGHATLATAHIIFTQLGYAENEILFSTQNAGVLKVSNQGDKYTLDFPSRPPYPAELPAALIEALGGKAPQHILRSRDFFLVYEDEQDILDIQPDFAALAKVDAIGIIVTAPGNTVDFVSRFFAPAAGVAEDPVTGSAHCNLIPYWAEKLGKNQLHAYQLSARKGELWCELKGDRVLMSGEAVTYLKGEIYI</sequence>
<evidence type="ECO:0000256" key="2">
    <source>
        <dbReference type="ARBA" id="ARBA00023235"/>
    </source>
</evidence>
<dbReference type="GO" id="GO:0016853">
    <property type="term" value="F:isomerase activity"/>
    <property type="evidence" value="ECO:0007669"/>
    <property type="project" value="UniProtKB-KW"/>
</dbReference>